<dbReference type="AlphaFoldDB" id="A0A2I0AKH7"/>
<evidence type="ECO:0000256" key="1">
    <source>
        <dbReference type="SAM" id="Phobius"/>
    </source>
</evidence>
<evidence type="ECO:0000313" key="2">
    <source>
        <dbReference type="EMBL" id="PKA55956.1"/>
    </source>
</evidence>
<gene>
    <name evidence="2" type="ORF">AXF42_Ash014628</name>
</gene>
<reference evidence="2 3" key="1">
    <citation type="journal article" date="2017" name="Nature">
        <title>The Apostasia genome and the evolution of orchids.</title>
        <authorList>
            <person name="Zhang G.Q."/>
            <person name="Liu K.W."/>
            <person name="Li Z."/>
            <person name="Lohaus R."/>
            <person name="Hsiao Y.Y."/>
            <person name="Niu S.C."/>
            <person name="Wang J.Y."/>
            <person name="Lin Y.C."/>
            <person name="Xu Q."/>
            <person name="Chen L.J."/>
            <person name="Yoshida K."/>
            <person name="Fujiwara S."/>
            <person name="Wang Z.W."/>
            <person name="Zhang Y.Q."/>
            <person name="Mitsuda N."/>
            <person name="Wang M."/>
            <person name="Liu G.H."/>
            <person name="Pecoraro L."/>
            <person name="Huang H.X."/>
            <person name="Xiao X.J."/>
            <person name="Lin M."/>
            <person name="Wu X.Y."/>
            <person name="Wu W.L."/>
            <person name="Chen Y.Y."/>
            <person name="Chang S.B."/>
            <person name="Sakamoto S."/>
            <person name="Ohme-Takagi M."/>
            <person name="Yagi M."/>
            <person name="Zeng S.J."/>
            <person name="Shen C.Y."/>
            <person name="Yeh C.M."/>
            <person name="Luo Y.B."/>
            <person name="Tsai W.C."/>
            <person name="Van de Peer Y."/>
            <person name="Liu Z.J."/>
        </authorList>
    </citation>
    <scope>NUCLEOTIDE SEQUENCE [LARGE SCALE GENOMIC DNA]</scope>
    <source>
        <strain evidence="3">cv. Shenzhen</strain>
        <tissue evidence="2">Stem</tissue>
    </source>
</reference>
<dbReference type="PROSITE" id="PS51257">
    <property type="entry name" value="PROKAR_LIPOPROTEIN"/>
    <property type="match status" value="1"/>
</dbReference>
<keyword evidence="1" id="KW-0812">Transmembrane</keyword>
<protein>
    <submittedName>
        <fullName evidence="2">Uncharacterized protein</fullName>
    </submittedName>
</protein>
<dbReference type="Proteomes" id="UP000236161">
    <property type="component" value="Unassembled WGS sequence"/>
</dbReference>
<evidence type="ECO:0000313" key="3">
    <source>
        <dbReference type="Proteomes" id="UP000236161"/>
    </source>
</evidence>
<sequence>MLAVGSRKFGTMLTQILSSCLSATRLISSIFEQWHPKTLRASRRRKAFPSLKVRDRIIEILILNLFSFLEFFLINENHMIIEKKKKEGRK</sequence>
<feature type="transmembrane region" description="Helical" evidence="1">
    <location>
        <begin position="56"/>
        <end position="74"/>
    </location>
</feature>
<dbReference type="EMBL" id="KZ451976">
    <property type="protein sequence ID" value="PKA55956.1"/>
    <property type="molecule type" value="Genomic_DNA"/>
</dbReference>
<proteinExistence type="predicted"/>
<accession>A0A2I0AKH7</accession>
<organism evidence="2 3">
    <name type="scientific">Apostasia shenzhenica</name>
    <dbReference type="NCBI Taxonomy" id="1088818"/>
    <lineage>
        <taxon>Eukaryota</taxon>
        <taxon>Viridiplantae</taxon>
        <taxon>Streptophyta</taxon>
        <taxon>Embryophyta</taxon>
        <taxon>Tracheophyta</taxon>
        <taxon>Spermatophyta</taxon>
        <taxon>Magnoliopsida</taxon>
        <taxon>Liliopsida</taxon>
        <taxon>Asparagales</taxon>
        <taxon>Orchidaceae</taxon>
        <taxon>Apostasioideae</taxon>
        <taxon>Apostasia</taxon>
    </lineage>
</organism>
<keyword evidence="1" id="KW-1133">Transmembrane helix</keyword>
<name>A0A2I0AKH7_9ASPA</name>
<keyword evidence="3" id="KW-1185">Reference proteome</keyword>
<keyword evidence="1" id="KW-0472">Membrane</keyword>